<reference evidence="1 2" key="1">
    <citation type="submission" date="2020-08" db="EMBL/GenBank/DDBJ databases">
        <title>Genomic Encyclopedia of Type Strains, Phase IV (KMG-IV): sequencing the most valuable type-strain genomes for metagenomic binning, comparative biology and taxonomic classification.</title>
        <authorList>
            <person name="Goeker M."/>
        </authorList>
    </citation>
    <scope>NUCLEOTIDE SEQUENCE [LARGE SCALE GENOMIC DNA]</scope>
    <source>
        <strain evidence="1 2">DSM 27165</strain>
    </source>
</reference>
<dbReference type="Proteomes" id="UP000575898">
    <property type="component" value="Unassembled WGS sequence"/>
</dbReference>
<proteinExistence type="predicted"/>
<protein>
    <submittedName>
        <fullName evidence="1">Uncharacterized protein</fullName>
    </submittedName>
</protein>
<name>A0A840MN35_9PROT</name>
<evidence type="ECO:0000313" key="1">
    <source>
        <dbReference type="EMBL" id="MBB5017916.1"/>
    </source>
</evidence>
<gene>
    <name evidence="1" type="ORF">HNQ59_001186</name>
</gene>
<sequence length="39" mass="4483">MTTATPRGIQEISWTLKDGTVKSAYRVRITRKNFKGQRS</sequence>
<keyword evidence="2" id="KW-1185">Reference proteome</keyword>
<accession>A0A840MN35</accession>
<evidence type="ECO:0000313" key="2">
    <source>
        <dbReference type="Proteomes" id="UP000575898"/>
    </source>
</evidence>
<organism evidence="1 2">
    <name type="scientific">Chitinivorax tropicus</name>
    <dbReference type="NCBI Taxonomy" id="714531"/>
    <lineage>
        <taxon>Bacteria</taxon>
        <taxon>Pseudomonadati</taxon>
        <taxon>Pseudomonadota</taxon>
        <taxon>Betaproteobacteria</taxon>
        <taxon>Chitinivorax</taxon>
    </lineage>
</organism>
<dbReference type="AlphaFoldDB" id="A0A840MN35"/>
<dbReference type="EMBL" id="JACHHY010000005">
    <property type="protein sequence ID" value="MBB5017916.1"/>
    <property type="molecule type" value="Genomic_DNA"/>
</dbReference>
<comment type="caution">
    <text evidence="1">The sequence shown here is derived from an EMBL/GenBank/DDBJ whole genome shotgun (WGS) entry which is preliminary data.</text>
</comment>